<evidence type="ECO:0000313" key="5">
    <source>
        <dbReference type="Proteomes" id="UP001497623"/>
    </source>
</evidence>
<dbReference type="Pfam" id="PF21700">
    <property type="entry name" value="EGF_DL_JAG"/>
    <property type="match status" value="1"/>
</dbReference>
<organism evidence="4 5">
    <name type="scientific">Meganyctiphanes norvegica</name>
    <name type="common">Northern krill</name>
    <name type="synonym">Thysanopoda norvegica</name>
    <dbReference type="NCBI Taxonomy" id="48144"/>
    <lineage>
        <taxon>Eukaryota</taxon>
        <taxon>Metazoa</taxon>
        <taxon>Ecdysozoa</taxon>
        <taxon>Arthropoda</taxon>
        <taxon>Crustacea</taxon>
        <taxon>Multicrustacea</taxon>
        <taxon>Malacostraca</taxon>
        <taxon>Eumalacostraca</taxon>
        <taxon>Eucarida</taxon>
        <taxon>Euphausiacea</taxon>
        <taxon>Euphausiidae</taxon>
        <taxon>Meganyctiphanes</taxon>
    </lineage>
</organism>
<feature type="domain" description="EGF-like" evidence="2 3">
    <location>
        <begin position="106"/>
        <end position="117"/>
    </location>
</feature>
<evidence type="ECO:0000259" key="3">
    <source>
        <dbReference type="PROSITE" id="PS01186"/>
    </source>
</evidence>
<keyword evidence="5" id="KW-1185">Reference proteome</keyword>
<protein>
    <recommendedName>
        <fullName evidence="2 3">EGF-like domain-containing protein</fullName>
    </recommendedName>
</protein>
<dbReference type="EMBL" id="CAXKWB010007430">
    <property type="protein sequence ID" value="CAL4087112.1"/>
    <property type="molecule type" value="Genomic_DNA"/>
</dbReference>
<keyword evidence="1" id="KW-0472">Membrane</keyword>
<dbReference type="AlphaFoldDB" id="A0AAV2QKS7"/>
<dbReference type="InterPro" id="IPR000742">
    <property type="entry name" value="EGF"/>
</dbReference>
<evidence type="ECO:0000259" key="2">
    <source>
        <dbReference type="PROSITE" id="PS00022"/>
    </source>
</evidence>
<feature type="transmembrane region" description="Helical" evidence="1">
    <location>
        <begin position="12"/>
        <end position="30"/>
    </location>
</feature>
<feature type="non-terminal residue" evidence="4">
    <location>
        <position position="1"/>
    </location>
</feature>
<evidence type="ECO:0000313" key="4">
    <source>
        <dbReference type="EMBL" id="CAL4087112.1"/>
    </source>
</evidence>
<dbReference type="PROSITE" id="PS01186">
    <property type="entry name" value="EGF_2"/>
    <property type="match status" value="1"/>
</dbReference>
<accession>A0AAV2QKS7</accession>
<dbReference type="Proteomes" id="UP001497623">
    <property type="component" value="Unassembled WGS sequence"/>
</dbReference>
<feature type="non-terminal residue" evidence="4">
    <location>
        <position position="119"/>
    </location>
</feature>
<proteinExistence type="predicted"/>
<keyword evidence="1" id="KW-1133">Transmembrane helix</keyword>
<gene>
    <name evidence="4" type="ORF">MNOR_LOCUS13154</name>
</gene>
<dbReference type="Gene3D" id="2.10.25.10">
    <property type="entry name" value="Laminin"/>
    <property type="match status" value="1"/>
</dbReference>
<evidence type="ECO:0000256" key="1">
    <source>
        <dbReference type="SAM" id="Phobius"/>
    </source>
</evidence>
<reference evidence="4 5" key="1">
    <citation type="submission" date="2024-05" db="EMBL/GenBank/DDBJ databases">
        <authorList>
            <person name="Wallberg A."/>
        </authorList>
    </citation>
    <scope>NUCLEOTIDE SEQUENCE [LARGE SCALE GENOMIC DNA]</scope>
</reference>
<dbReference type="PROSITE" id="PS00022">
    <property type="entry name" value="EGF_1"/>
    <property type="match status" value="1"/>
</dbReference>
<sequence>QERHRSQLRSNDTMKQLTIFTVFIFFMIYLQTVQSDQEHVPGIMLRKQPCRDLNGLCTRIEIPCPPGMAQQTSSGAPWCYATRRCCYEAVCDPACVNGNCTAPNNCTCEEGWTGAICDI</sequence>
<name>A0AAV2QKS7_MEGNR</name>
<keyword evidence="1" id="KW-0812">Transmembrane</keyword>
<comment type="caution">
    <text evidence="4">The sequence shown here is derived from an EMBL/GenBank/DDBJ whole genome shotgun (WGS) entry which is preliminary data.</text>
</comment>